<dbReference type="PANTHER" id="PTHR30106:SF1">
    <property type="entry name" value="UPF0324 MEMBRANE PROTEIN FN0533"/>
    <property type="match status" value="1"/>
</dbReference>
<evidence type="ECO:0000256" key="6">
    <source>
        <dbReference type="SAM" id="Phobius"/>
    </source>
</evidence>
<evidence type="ECO:0000313" key="8">
    <source>
        <dbReference type="Proteomes" id="UP001595921"/>
    </source>
</evidence>
<dbReference type="Pfam" id="PF03601">
    <property type="entry name" value="Cons_hypoth698"/>
    <property type="match status" value="1"/>
</dbReference>
<dbReference type="AlphaFoldDB" id="A0ABD5PBS0"/>
<feature type="transmembrane region" description="Helical" evidence="6">
    <location>
        <begin position="154"/>
        <end position="174"/>
    </location>
</feature>
<evidence type="ECO:0000256" key="3">
    <source>
        <dbReference type="ARBA" id="ARBA00022692"/>
    </source>
</evidence>
<evidence type="ECO:0000256" key="4">
    <source>
        <dbReference type="ARBA" id="ARBA00022989"/>
    </source>
</evidence>
<feature type="transmembrane region" description="Helical" evidence="6">
    <location>
        <begin position="95"/>
        <end position="114"/>
    </location>
</feature>
<keyword evidence="2" id="KW-1003">Cell membrane</keyword>
<dbReference type="Proteomes" id="UP001595921">
    <property type="component" value="Unassembled WGS sequence"/>
</dbReference>
<comment type="caution">
    <text evidence="7">The sequence shown here is derived from an EMBL/GenBank/DDBJ whole genome shotgun (WGS) entry which is preliminary data.</text>
</comment>
<feature type="transmembrane region" description="Helical" evidence="6">
    <location>
        <begin position="126"/>
        <end position="148"/>
    </location>
</feature>
<protein>
    <submittedName>
        <fullName evidence="7">YeiH family protein</fullName>
    </submittedName>
</protein>
<dbReference type="RefSeq" id="WP_267623960.1">
    <property type="nucleotide sequence ID" value="NZ_JAODIW010000008.1"/>
</dbReference>
<keyword evidence="3 6" id="KW-0812">Transmembrane</keyword>
<feature type="transmembrane region" description="Helical" evidence="6">
    <location>
        <begin position="259"/>
        <end position="277"/>
    </location>
</feature>
<evidence type="ECO:0000256" key="2">
    <source>
        <dbReference type="ARBA" id="ARBA00022475"/>
    </source>
</evidence>
<accession>A0ABD5PBS0</accession>
<organism evidence="7 8">
    <name type="scientific">Halobium salinum</name>
    <dbReference type="NCBI Taxonomy" id="1364940"/>
    <lineage>
        <taxon>Archaea</taxon>
        <taxon>Methanobacteriati</taxon>
        <taxon>Methanobacteriota</taxon>
        <taxon>Stenosarchaea group</taxon>
        <taxon>Halobacteria</taxon>
        <taxon>Halobacteriales</taxon>
        <taxon>Haloferacaceae</taxon>
        <taxon>Halobium</taxon>
    </lineage>
</organism>
<reference evidence="7 8" key="1">
    <citation type="journal article" date="2019" name="Int. J. Syst. Evol. Microbiol.">
        <title>The Global Catalogue of Microorganisms (GCM) 10K type strain sequencing project: providing services to taxonomists for standard genome sequencing and annotation.</title>
        <authorList>
            <consortium name="The Broad Institute Genomics Platform"/>
            <consortium name="The Broad Institute Genome Sequencing Center for Infectious Disease"/>
            <person name="Wu L."/>
            <person name="Ma J."/>
        </authorList>
    </citation>
    <scope>NUCLEOTIDE SEQUENCE [LARGE SCALE GENOMIC DNA]</scope>
    <source>
        <strain evidence="7 8">CGMCC 1.12553</strain>
    </source>
</reference>
<feature type="transmembrane region" description="Helical" evidence="6">
    <location>
        <begin position="297"/>
        <end position="314"/>
    </location>
</feature>
<sequence>MTPSRPSAPTLATRLPGLALLGVLAGGAALLAPVVPGVGPLVLAILFGALLANTVGVPSWAGPGVVTHSRLLELGIVLLGASLSVGDALAAGPRLFALVAATVVLGLLVVEALSRFAFDLPAKTGSVLAGGASVCGVSAAAAVSGAVGADEDQLAYVAAAILLFDAGTILLFPALGHLLDLPARTFGVWAGLAMFSTGPVAAAGFAYGPVAGQWATVTKLVRNAAIGVVAAGYSLYYARRESAADEAGERSAERVGLRGVLTSFPTFLLGFVAVAAVVNAGALPPSAVAGLQRGGDWLFALAFAGLGLDVRLAAMRAAGLKPLAVLGLSLLVVGTTTLAATALLF</sequence>
<feature type="transmembrane region" description="Helical" evidence="6">
    <location>
        <begin position="71"/>
        <end position="89"/>
    </location>
</feature>
<feature type="transmembrane region" description="Helical" evidence="6">
    <location>
        <begin position="41"/>
        <end position="59"/>
    </location>
</feature>
<keyword evidence="5 6" id="KW-0472">Membrane</keyword>
<feature type="transmembrane region" description="Helical" evidence="6">
    <location>
        <begin position="186"/>
        <end position="208"/>
    </location>
</feature>
<name>A0ABD5PBS0_9EURY</name>
<dbReference type="InterPro" id="IPR018383">
    <property type="entry name" value="UPF0324_pro"/>
</dbReference>
<evidence type="ECO:0000313" key="7">
    <source>
        <dbReference type="EMBL" id="MFC4358346.1"/>
    </source>
</evidence>
<evidence type="ECO:0000256" key="1">
    <source>
        <dbReference type="ARBA" id="ARBA00004651"/>
    </source>
</evidence>
<dbReference type="PANTHER" id="PTHR30106">
    <property type="entry name" value="INNER MEMBRANE PROTEIN YEIH-RELATED"/>
    <property type="match status" value="1"/>
</dbReference>
<keyword evidence="4 6" id="KW-1133">Transmembrane helix</keyword>
<evidence type="ECO:0000256" key="5">
    <source>
        <dbReference type="ARBA" id="ARBA00023136"/>
    </source>
</evidence>
<keyword evidence="8" id="KW-1185">Reference proteome</keyword>
<comment type="subcellular location">
    <subcellularLocation>
        <location evidence="1">Cell membrane</location>
        <topology evidence="1">Multi-pass membrane protein</topology>
    </subcellularLocation>
</comment>
<gene>
    <name evidence="7" type="ORF">ACFO0N_10350</name>
</gene>
<dbReference type="GO" id="GO:0005886">
    <property type="term" value="C:plasma membrane"/>
    <property type="evidence" value="ECO:0007669"/>
    <property type="project" value="UniProtKB-SubCell"/>
</dbReference>
<dbReference type="EMBL" id="JBHSDS010000006">
    <property type="protein sequence ID" value="MFC4358346.1"/>
    <property type="molecule type" value="Genomic_DNA"/>
</dbReference>
<feature type="transmembrane region" description="Helical" evidence="6">
    <location>
        <begin position="323"/>
        <end position="344"/>
    </location>
</feature>
<proteinExistence type="predicted"/>